<dbReference type="AlphaFoldDB" id="A0AAD7PV60"/>
<evidence type="ECO:0000313" key="1">
    <source>
        <dbReference type="EMBL" id="KAJ7968025.1"/>
    </source>
</evidence>
<accession>A0AAD7PV60</accession>
<dbReference type="Proteomes" id="UP001163823">
    <property type="component" value="Chromosome 5"/>
</dbReference>
<comment type="caution">
    <text evidence="1">The sequence shown here is derived from an EMBL/GenBank/DDBJ whole genome shotgun (WGS) entry which is preliminary data.</text>
</comment>
<sequence length="67" mass="7245">MLKFTNTQSSLSPKTVEAFICLENWLSPSTSTIEAADALDYLVGSLSIEEEASSSMETSEALPMIVE</sequence>
<evidence type="ECO:0000313" key="2">
    <source>
        <dbReference type="Proteomes" id="UP001163823"/>
    </source>
</evidence>
<organism evidence="1 2">
    <name type="scientific">Quillaja saponaria</name>
    <name type="common">Soap bark tree</name>
    <dbReference type="NCBI Taxonomy" id="32244"/>
    <lineage>
        <taxon>Eukaryota</taxon>
        <taxon>Viridiplantae</taxon>
        <taxon>Streptophyta</taxon>
        <taxon>Embryophyta</taxon>
        <taxon>Tracheophyta</taxon>
        <taxon>Spermatophyta</taxon>
        <taxon>Magnoliopsida</taxon>
        <taxon>eudicotyledons</taxon>
        <taxon>Gunneridae</taxon>
        <taxon>Pentapetalae</taxon>
        <taxon>rosids</taxon>
        <taxon>fabids</taxon>
        <taxon>Fabales</taxon>
        <taxon>Quillajaceae</taxon>
        <taxon>Quillaja</taxon>
    </lineage>
</organism>
<protein>
    <recommendedName>
        <fullName evidence="3">HAT C-terminal dimerisation domain-containing protein</fullName>
    </recommendedName>
</protein>
<evidence type="ECO:0008006" key="3">
    <source>
        <dbReference type="Google" id="ProtNLM"/>
    </source>
</evidence>
<proteinExistence type="predicted"/>
<name>A0AAD7PV60_QUISA</name>
<dbReference type="KEGG" id="qsa:O6P43_012189"/>
<dbReference type="EMBL" id="JARAOO010000005">
    <property type="protein sequence ID" value="KAJ7968025.1"/>
    <property type="molecule type" value="Genomic_DNA"/>
</dbReference>
<gene>
    <name evidence="1" type="ORF">O6P43_012189</name>
</gene>
<reference evidence="1" key="1">
    <citation type="journal article" date="2023" name="Science">
        <title>Elucidation of the pathway for biosynthesis of saponin adjuvants from the soapbark tree.</title>
        <authorList>
            <person name="Reed J."/>
            <person name="Orme A."/>
            <person name="El-Demerdash A."/>
            <person name="Owen C."/>
            <person name="Martin L.B.B."/>
            <person name="Misra R.C."/>
            <person name="Kikuchi S."/>
            <person name="Rejzek M."/>
            <person name="Martin A.C."/>
            <person name="Harkess A."/>
            <person name="Leebens-Mack J."/>
            <person name="Louveau T."/>
            <person name="Stephenson M.J."/>
            <person name="Osbourn A."/>
        </authorList>
    </citation>
    <scope>NUCLEOTIDE SEQUENCE</scope>
    <source>
        <strain evidence="1">S10</strain>
    </source>
</reference>
<keyword evidence="2" id="KW-1185">Reference proteome</keyword>